<feature type="domain" description="AMP-dependent synthetase/ligase" evidence="5">
    <location>
        <begin position="25"/>
        <end position="398"/>
    </location>
</feature>
<dbReference type="PATRIC" id="fig|213810.4.peg.669"/>
<dbReference type="GO" id="GO:0005524">
    <property type="term" value="F:ATP binding"/>
    <property type="evidence" value="ECO:0007669"/>
    <property type="project" value="UniProtKB-KW"/>
</dbReference>
<dbReference type="InterPro" id="IPR042099">
    <property type="entry name" value="ANL_N_sf"/>
</dbReference>
<dbReference type="AlphaFoldDB" id="D4L9R1"/>
<dbReference type="PANTHER" id="PTHR43272">
    <property type="entry name" value="LONG-CHAIN-FATTY-ACID--COA LIGASE"/>
    <property type="match status" value="1"/>
</dbReference>
<dbReference type="EMBL" id="FP929052">
    <property type="protein sequence ID" value="CBL16356.1"/>
    <property type="molecule type" value="Genomic_DNA"/>
</dbReference>
<dbReference type="Gene3D" id="3.40.50.12780">
    <property type="entry name" value="N-terminal domain of ligase-like"/>
    <property type="match status" value="1"/>
</dbReference>
<evidence type="ECO:0000256" key="3">
    <source>
        <dbReference type="ARBA" id="ARBA00024484"/>
    </source>
</evidence>
<name>D4L9R1_RUMC1</name>
<dbReference type="GO" id="GO:0016020">
    <property type="term" value="C:membrane"/>
    <property type="evidence" value="ECO:0007669"/>
    <property type="project" value="TreeGrafter"/>
</dbReference>
<dbReference type="STRING" id="213810.RUM_00810"/>
<dbReference type="KEGG" id="rch:RUM_00810"/>
<dbReference type="InterPro" id="IPR045851">
    <property type="entry name" value="AMP-bd_C_sf"/>
</dbReference>
<organism evidence="6 7">
    <name type="scientific">Ruminococcus champanellensis (strain DSM 18848 / JCM 17042 / KCTC 15320 / 18P13)</name>
    <dbReference type="NCBI Taxonomy" id="213810"/>
    <lineage>
        <taxon>Bacteria</taxon>
        <taxon>Bacillati</taxon>
        <taxon>Bacillota</taxon>
        <taxon>Clostridia</taxon>
        <taxon>Eubacteriales</taxon>
        <taxon>Oscillospiraceae</taxon>
        <taxon>Ruminococcus</taxon>
    </lineage>
</organism>
<dbReference type="BioCyc" id="RCHA213810:RUM_RS00400-MONOMER"/>
<protein>
    <submittedName>
        <fullName evidence="6">Long-chain acyl-CoA synthetases (AMP-forming)</fullName>
    </submittedName>
</protein>
<evidence type="ECO:0000313" key="6">
    <source>
        <dbReference type="EMBL" id="CBL16356.1"/>
    </source>
</evidence>
<keyword evidence="2" id="KW-0067">ATP-binding</keyword>
<reference evidence="6" key="1">
    <citation type="submission" date="2010-03" db="EMBL/GenBank/DDBJ databases">
        <title>The genome sequence of Ruminococcus sp. 18P13.</title>
        <authorList>
            <consortium name="metaHIT consortium -- http://www.metahit.eu/"/>
            <person name="Pajon A."/>
            <person name="Turner K."/>
            <person name="Parkhill J."/>
            <person name="Bernalier A."/>
        </authorList>
    </citation>
    <scope>NUCLEOTIDE SEQUENCE [LARGE SCALE GENOMIC DNA]</scope>
    <source>
        <strain evidence="6">Type strain: 18P13</strain>
    </source>
</reference>
<dbReference type="PANTHER" id="PTHR43272:SF33">
    <property type="entry name" value="AMP-BINDING DOMAIN-CONTAINING PROTEIN-RELATED"/>
    <property type="match status" value="1"/>
</dbReference>
<evidence type="ECO:0000256" key="2">
    <source>
        <dbReference type="ARBA" id="ARBA00022840"/>
    </source>
</evidence>
<dbReference type="Gene3D" id="3.30.300.30">
    <property type="match status" value="1"/>
</dbReference>
<dbReference type="GO" id="GO:0004467">
    <property type="term" value="F:long-chain fatty acid-CoA ligase activity"/>
    <property type="evidence" value="ECO:0007669"/>
    <property type="project" value="UniProtKB-EC"/>
</dbReference>
<dbReference type="Pfam" id="PF00501">
    <property type="entry name" value="AMP-binding"/>
    <property type="match status" value="1"/>
</dbReference>
<reference evidence="6" key="2">
    <citation type="submission" date="2010-03" db="EMBL/GenBank/DDBJ databases">
        <authorList>
            <person name="Pajon A."/>
        </authorList>
    </citation>
    <scope>NUCLEOTIDE SEQUENCE</scope>
    <source>
        <strain evidence="6">Type strain: 18P13</strain>
    </source>
</reference>
<dbReference type="HOGENOM" id="CLU_000022_59_0_9"/>
<feature type="region of interest" description="Disordered" evidence="4">
    <location>
        <begin position="149"/>
        <end position="168"/>
    </location>
</feature>
<dbReference type="GeneID" id="83154942"/>
<gene>
    <name evidence="6" type="ordered locus">RUM_00810</name>
</gene>
<evidence type="ECO:0000256" key="1">
    <source>
        <dbReference type="ARBA" id="ARBA00022741"/>
    </source>
</evidence>
<dbReference type="SUPFAM" id="SSF56801">
    <property type="entry name" value="Acetyl-CoA synthetase-like"/>
    <property type="match status" value="1"/>
</dbReference>
<sequence length="525" mass="58036">MITETQHTPIPELEGFASMLRFITRQYGAQPAFCYDAPQMRRCSYAAFADMVYALSDTLSGQSGRKILFAGQNSLPFIVTFFAVVCSGNTAVPVNKDIGEAELQQILQNCQPDMLILLEGASDALHKLYGTFAPEARLSAEEIRRILQTPRTEADVPEPDASPAAETPDCIVYTSGSNGVPKGVMLTQSALMADAVSFTRAVYPAPTSLLCLPLHHMFGWTTSVLGPLLCGAEIYINGDSILLSRDMQLFSPVHIQAVPAVLEFFYRQIRRQIRNDPNPEYRQAVEGEEILEQSVEERRIYFAKFRAMLGEQLRYVISGGAALSREITEFFWKLGVTILCGYGMTECAPVISLNTIACNVFGSIGPVIDCNQVRIADPDAEGIGEIRVKGRNMMLGYYNREEETAAAFDAAGWLKTGDKGYLDENRCLFITGRIKNLIIRSSGENVSPEELELALSVLPGVTEVLVYEQAGLILAEVYGESGMQETIRAGVDRVNGTLPMYKRIDRVLFRDTPFPKTPTNKIKRN</sequence>
<proteinExistence type="predicted"/>
<comment type="catalytic activity">
    <reaction evidence="3">
        <text>a long-chain fatty acid + ATP + CoA = a long-chain fatty acyl-CoA + AMP + diphosphate</text>
        <dbReference type="Rhea" id="RHEA:15421"/>
        <dbReference type="ChEBI" id="CHEBI:30616"/>
        <dbReference type="ChEBI" id="CHEBI:33019"/>
        <dbReference type="ChEBI" id="CHEBI:57287"/>
        <dbReference type="ChEBI" id="CHEBI:57560"/>
        <dbReference type="ChEBI" id="CHEBI:83139"/>
        <dbReference type="ChEBI" id="CHEBI:456215"/>
        <dbReference type="EC" id="6.2.1.3"/>
    </reaction>
    <physiologicalReaction direction="left-to-right" evidence="3">
        <dbReference type="Rhea" id="RHEA:15422"/>
    </physiologicalReaction>
</comment>
<evidence type="ECO:0000256" key="4">
    <source>
        <dbReference type="SAM" id="MobiDB-lite"/>
    </source>
</evidence>
<dbReference type="InterPro" id="IPR000873">
    <property type="entry name" value="AMP-dep_synth/lig_dom"/>
</dbReference>
<dbReference type="RefSeq" id="WP_015557264.1">
    <property type="nucleotide sequence ID" value="NC_021039.1"/>
</dbReference>
<dbReference type="Proteomes" id="UP000007054">
    <property type="component" value="Chromosome"/>
</dbReference>
<accession>D4L9R1</accession>
<evidence type="ECO:0000313" key="7">
    <source>
        <dbReference type="Proteomes" id="UP000007054"/>
    </source>
</evidence>
<keyword evidence="7" id="KW-1185">Reference proteome</keyword>
<evidence type="ECO:0000259" key="5">
    <source>
        <dbReference type="Pfam" id="PF00501"/>
    </source>
</evidence>
<keyword evidence="1" id="KW-0547">Nucleotide-binding</keyword>